<dbReference type="EMBL" id="GBYB01015303">
    <property type="protein sequence ID" value="JAG85070.1"/>
    <property type="molecule type" value="Transcribed_RNA"/>
</dbReference>
<gene>
    <name evidence="2" type="primary">SULT1C4_0</name>
    <name evidence="2" type="ORF">g.17489</name>
</gene>
<name>A0A0C9QKK3_9HYME</name>
<protein>
    <submittedName>
        <fullName evidence="2">SULT1C4_0 protein</fullName>
    </submittedName>
</protein>
<evidence type="ECO:0000256" key="1">
    <source>
        <dbReference type="SAM" id="MobiDB-lite"/>
    </source>
</evidence>
<dbReference type="AlphaFoldDB" id="A0A0C9QKK3"/>
<organism evidence="2">
    <name type="scientific">Fopius arisanus</name>
    <dbReference type="NCBI Taxonomy" id="64838"/>
    <lineage>
        <taxon>Eukaryota</taxon>
        <taxon>Metazoa</taxon>
        <taxon>Ecdysozoa</taxon>
        <taxon>Arthropoda</taxon>
        <taxon>Hexapoda</taxon>
        <taxon>Insecta</taxon>
        <taxon>Pterygota</taxon>
        <taxon>Neoptera</taxon>
        <taxon>Endopterygota</taxon>
        <taxon>Hymenoptera</taxon>
        <taxon>Apocrita</taxon>
        <taxon>Ichneumonoidea</taxon>
        <taxon>Braconidae</taxon>
        <taxon>Opiinae</taxon>
        <taxon>Fopius</taxon>
    </lineage>
</organism>
<reference evidence="2" key="1">
    <citation type="submission" date="2015-01" db="EMBL/GenBank/DDBJ databases">
        <title>Transcriptome Assembly of Fopius arisanus.</title>
        <authorList>
            <person name="Geib S."/>
        </authorList>
    </citation>
    <scope>NUCLEOTIDE SEQUENCE</scope>
</reference>
<feature type="non-terminal residue" evidence="2">
    <location>
        <position position="1"/>
    </location>
</feature>
<accession>A0A0C9QKK3</accession>
<feature type="region of interest" description="Disordered" evidence="1">
    <location>
        <begin position="152"/>
        <end position="191"/>
    </location>
</feature>
<sequence length="191" mass="21134">SMFNHPEVTEEFVELNQGDPEKMDFCRKLGVPGYDVLQAMDSPRFIKSHFPFSLLPGILDVGCKVNFFLTSEKGIEHFLFRPVQGKNSELISPVTKKNWKKNVDHLRGEKPQGRGCLLVPPEPSHKDSRIHRDLRGILGLLREQSDALEPLLGAPERGLGPEAPPEPSLHVLRGDAPGPDGVHSKGLQVPG</sequence>
<evidence type="ECO:0000313" key="2">
    <source>
        <dbReference type="EMBL" id="JAG85070.1"/>
    </source>
</evidence>
<proteinExistence type="predicted"/>